<feature type="transmembrane region" description="Helical" evidence="1">
    <location>
        <begin position="213"/>
        <end position="233"/>
    </location>
</feature>
<evidence type="ECO:0000256" key="1">
    <source>
        <dbReference type="SAM" id="Phobius"/>
    </source>
</evidence>
<dbReference type="Proteomes" id="UP000559626">
    <property type="component" value="Unassembled WGS sequence"/>
</dbReference>
<protein>
    <recommendedName>
        <fullName evidence="4">Glycosyltransferase RgtA/B/C/D-like domain-containing protein</fullName>
    </recommendedName>
</protein>
<feature type="transmembrane region" description="Helical" evidence="1">
    <location>
        <begin position="167"/>
        <end position="183"/>
    </location>
</feature>
<feature type="transmembrane region" description="Helical" evidence="1">
    <location>
        <begin position="482"/>
        <end position="504"/>
    </location>
</feature>
<sequence>MPTPATAAGLRIRWEQGLFWLLLAAHLLPLWSHRYFLTSDGPAHLYNAWLLKAMLLHPGSAAHQLLAFNFNPEPNYLSHLLLGGLLTALPPWLADKLVLTLYVAGLPLALRYLLGALRPDASWLAVLSFPLIYSVVLLWGFYNFCLSIVILLWALGYWLRQVRPGRTLGSVAALAGLLTLLFLAHPLTYLVSGLLLGLLALAAGWQQRQVLRALGQLAVAYAPTLPLLGWYFWHKGAATAQPAQQYGENLWSWVRLEALHYSGSAEGTYRWLVALLLLAALVAATGQLWRGAAIRPVLPWLGALLLLLVAYVALPDEIAGGSIIRPRWGLLSYLVLLGGLGAVPWPRPLRVAGLGVGALVASLFLSFRWQKFEPYQLALADYRSALPHLRPGTSLLALTYADVTQLPGGPELDSYLPLFVHAAGYLGTEAQLLCYENYEAETGYFPLVWRPGRSPISEYGQYPTRLNPVLYQRAYRPTYVLLWGRAAAAATSPANAALVAAYLARYGYRQQFRSATGLLELYGQPGPRPRAQP</sequence>
<keyword evidence="1" id="KW-0812">Transmembrane</keyword>
<feature type="transmembrane region" description="Helical" evidence="1">
    <location>
        <begin position="101"/>
        <end position="119"/>
    </location>
</feature>
<organism evidence="2 3">
    <name type="scientific">Hymenobacter polaris</name>
    <dbReference type="NCBI Taxonomy" id="2682546"/>
    <lineage>
        <taxon>Bacteria</taxon>
        <taxon>Pseudomonadati</taxon>
        <taxon>Bacteroidota</taxon>
        <taxon>Cytophagia</taxon>
        <taxon>Cytophagales</taxon>
        <taxon>Hymenobacteraceae</taxon>
        <taxon>Hymenobacter</taxon>
    </lineage>
</organism>
<evidence type="ECO:0000313" key="2">
    <source>
        <dbReference type="EMBL" id="NML67344.1"/>
    </source>
</evidence>
<evidence type="ECO:0000313" key="3">
    <source>
        <dbReference type="Proteomes" id="UP000559626"/>
    </source>
</evidence>
<feature type="transmembrane region" description="Helical" evidence="1">
    <location>
        <begin position="269"/>
        <end position="289"/>
    </location>
</feature>
<dbReference type="AlphaFoldDB" id="A0A7Y0AHF9"/>
<name>A0A7Y0AHF9_9BACT</name>
<feature type="transmembrane region" description="Helical" evidence="1">
    <location>
        <begin position="76"/>
        <end position="94"/>
    </location>
</feature>
<accession>A0A7Y0AHF9</accession>
<feature type="transmembrane region" description="Helical" evidence="1">
    <location>
        <begin position="18"/>
        <end position="37"/>
    </location>
</feature>
<gene>
    <name evidence="2" type="ORF">HHL22_19250</name>
</gene>
<dbReference type="EMBL" id="JABBGH010000003">
    <property type="protein sequence ID" value="NML67344.1"/>
    <property type="molecule type" value="Genomic_DNA"/>
</dbReference>
<dbReference type="RefSeq" id="WP_169533016.1">
    <property type="nucleotide sequence ID" value="NZ_JABBGH010000003.1"/>
</dbReference>
<keyword evidence="1" id="KW-1133">Transmembrane helix</keyword>
<feature type="transmembrane region" description="Helical" evidence="1">
    <location>
        <begin position="326"/>
        <end position="344"/>
    </location>
</feature>
<feature type="transmembrane region" description="Helical" evidence="1">
    <location>
        <begin position="296"/>
        <end position="314"/>
    </location>
</feature>
<feature type="transmembrane region" description="Helical" evidence="1">
    <location>
        <begin position="351"/>
        <end position="369"/>
    </location>
</feature>
<keyword evidence="1" id="KW-0472">Membrane</keyword>
<feature type="transmembrane region" description="Helical" evidence="1">
    <location>
        <begin position="131"/>
        <end position="155"/>
    </location>
</feature>
<comment type="caution">
    <text evidence="2">The sequence shown here is derived from an EMBL/GenBank/DDBJ whole genome shotgun (WGS) entry which is preliminary data.</text>
</comment>
<proteinExistence type="predicted"/>
<evidence type="ECO:0008006" key="4">
    <source>
        <dbReference type="Google" id="ProtNLM"/>
    </source>
</evidence>
<reference evidence="2 3" key="1">
    <citation type="submission" date="2020-04" db="EMBL/GenBank/DDBJ databases">
        <title>Hymenobacter polaris sp. nov., isolated from Arctic soil.</title>
        <authorList>
            <person name="Dahal R.H."/>
        </authorList>
    </citation>
    <scope>NUCLEOTIDE SEQUENCE [LARGE SCALE GENOMIC DNA]</scope>
    <source>
        <strain evidence="2 3">RP-2-7</strain>
    </source>
</reference>
<keyword evidence="3" id="KW-1185">Reference proteome</keyword>